<accession>A0ACD3AH11</accession>
<reference evidence="1 2" key="1">
    <citation type="journal article" date="2019" name="Nat. Ecol. Evol.">
        <title>Megaphylogeny resolves global patterns of mushroom evolution.</title>
        <authorList>
            <person name="Varga T."/>
            <person name="Krizsan K."/>
            <person name="Foldi C."/>
            <person name="Dima B."/>
            <person name="Sanchez-Garcia M."/>
            <person name="Sanchez-Ramirez S."/>
            <person name="Szollosi G.J."/>
            <person name="Szarkandi J.G."/>
            <person name="Papp V."/>
            <person name="Albert L."/>
            <person name="Andreopoulos W."/>
            <person name="Angelini C."/>
            <person name="Antonin V."/>
            <person name="Barry K.W."/>
            <person name="Bougher N.L."/>
            <person name="Buchanan P."/>
            <person name="Buyck B."/>
            <person name="Bense V."/>
            <person name="Catcheside P."/>
            <person name="Chovatia M."/>
            <person name="Cooper J."/>
            <person name="Damon W."/>
            <person name="Desjardin D."/>
            <person name="Finy P."/>
            <person name="Geml J."/>
            <person name="Haridas S."/>
            <person name="Hughes K."/>
            <person name="Justo A."/>
            <person name="Karasinski D."/>
            <person name="Kautmanova I."/>
            <person name="Kiss B."/>
            <person name="Kocsube S."/>
            <person name="Kotiranta H."/>
            <person name="LaButti K.M."/>
            <person name="Lechner B.E."/>
            <person name="Liimatainen K."/>
            <person name="Lipzen A."/>
            <person name="Lukacs Z."/>
            <person name="Mihaltcheva S."/>
            <person name="Morgado L.N."/>
            <person name="Niskanen T."/>
            <person name="Noordeloos M.E."/>
            <person name="Ohm R.A."/>
            <person name="Ortiz-Santana B."/>
            <person name="Ovrebo C."/>
            <person name="Racz N."/>
            <person name="Riley R."/>
            <person name="Savchenko A."/>
            <person name="Shiryaev A."/>
            <person name="Soop K."/>
            <person name="Spirin V."/>
            <person name="Szebenyi C."/>
            <person name="Tomsovsky M."/>
            <person name="Tulloss R.E."/>
            <person name="Uehling J."/>
            <person name="Grigoriev I.V."/>
            <person name="Vagvolgyi C."/>
            <person name="Papp T."/>
            <person name="Martin F.M."/>
            <person name="Miettinen O."/>
            <person name="Hibbett D.S."/>
            <person name="Nagy L.G."/>
        </authorList>
    </citation>
    <scope>NUCLEOTIDE SEQUENCE [LARGE SCALE GENOMIC DNA]</scope>
    <source>
        <strain evidence="1 2">NL-1719</strain>
    </source>
</reference>
<organism evidence="1 2">
    <name type="scientific">Pluteus cervinus</name>
    <dbReference type="NCBI Taxonomy" id="181527"/>
    <lineage>
        <taxon>Eukaryota</taxon>
        <taxon>Fungi</taxon>
        <taxon>Dikarya</taxon>
        <taxon>Basidiomycota</taxon>
        <taxon>Agaricomycotina</taxon>
        <taxon>Agaricomycetes</taxon>
        <taxon>Agaricomycetidae</taxon>
        <taxon>Agaricales</taxon>
        <taxon>Pluteineae</taxon>
        <taxon>Pluteaceae</taxon>
        <taxon>Pluteus</taxon>
    </lineage>
</organism>
<protein>
    <submittedName>
        <fullName evidence="1">Uncharacterized protein</fullName>
    </submittedName>
</protein>
<dbReference type="EMBL" id="ML208459">
    <property type="protein sequence ID" value="TFK64831.1"/>
    <property type="molecule type" value="Genomic_DNA"/>
</dbReference>
<evidence type="ECO:0000313" key="1">
    <source>
        <dbReference type="EMBL" id="TFK64831.1"/>
    </source>
</evidence>
<gene>
    <name evidence="1" type="ORF">BDN72DRAFT_901222</name>
</gene>
<sequence length="574" mass="65074">MSSPTGIHHLPTEILEKILSVSDLTYECYDLALLSRRLNSLAIPRFLAVRGASDPAKVFSIALNNNPKNIPPNAKYPFWKSRDSLAGLAIFFDIQSIDELTCSLFPYLRLEITAYERLFRILGRLKQIRRVTLLFLTVGQSTTMQSSSGRLGDSLWADVLGRLLNLFIEKGCENFTLRNKIFSWEYIPEKGSPGATISTTLLLKFRTLASVGHGGSDAHIIPDSFNSGCGLKPFFLSTLAHQELKMVHLSITGITLLRRPYLSWTYSVLGSPSLTSLNLSGIFLWAEMWEAAFNWFLTPLQSKLLKLTIHDCRAIPSGPLFKFLVNLKSLTHLSFSYSFTPGDYEKTLPSPPASVFRKQTILPNLVWLRTYPEWINLLIPKISLRTQPQTLIVLPDRYNEYMREGFASFIQKIDLILLSPAPPKPDLKLTSTSKSDTPAVPEQRIQDPETRIHITIDTSALFDFDSAAFNNDFQHHKRYALMRPKIDARVTGVIFRAETVSLFSQEGVSRLCTFVGWWKNFRTVELVSEHWSLVWNSPDAIFQRLAAEAKSSCPYVKRFILAGNIYEIDQGVRR</sequence>
<keyword evidence="2" id="KW-1185">Reference proteome</keyword>
<name>A0ACD3AH11_9AGAR</name>
<evidence type="ECO:0000313" key="2">
    <source>
        <dbReference type="Proteomes" id="UP000308600"/>
    </source>
</evidence>
<proteinExistence type="predicted"/>
<dbReference type="Proteomes" id="UP000308600">
    <property type="component" value="Unassembled WGS sequence"/>
</dbReference>